<name>A0A6B3BPY1_9ACTN</name>
<feature type="region of interest" description="Disordered" evidence="1">
    <location>
        <begin position="193"/>
        <end position="246"/>
    </location>
</feature>
<dbReference type="EMBL" id="JAAGLU010000008">
    <property type="protein sequence ID" value="NEC86415.1"/>
    <property type="molecule type" value="Genomic_DNA"/>
</dbReference>
<reference evidence="2" key="1">
    <citation type="submission" date="2020-01" db="EMBL/GenBank/DDBJ databases">
        <title>Insect and environment-associated Actinomycetes.</title>
        <authorList>
            <person name="Currrie C."/>
            <person name="Chevrette M."/>
            <person name="Carlson C."/>
            <person name="Stubbendieck R."/>
            <person name="Wendt-Pienkowski E."/>
        </authorList>
    </citation>
    <scope>NUCLEOTIDE SEQUENCE</scope>
    <source>
        <strain evidence="2">SID12501</strain>
    </source>
</reference>
<gene>
    <name evidence="2" type="ORF">G3I71_11420</name>
</gene>
<feature type="region of interest" description="Disordered" evidence="1">
    <location>
        <begin position="1"/>
        <end position="44"/>
    </location>
</feature>
<evidence type="ECO:0000256" key="1">
    <source>
        <dbReference type="SAM" id="MobiDB-lite"/>
    </source>
</evidence>
<sequence>MSFFSHPNSRTTWHAGKGEPGRQDGQPDPGAAPPRRTLPSGRSSPAQQINIVLGLAFLTEHADDVQRNRLAQHAGRSPATVGDCMGFLSDVGLVRAGRGRYAVTDHGRAFAQLWPKDSARARLVLRPMLQAHWSTEAADRLLADGPLPQEQLAKRLRAGLPGVPLRGMYLVEWLVIGLVLVRDEQLRMHLAPPDGVLPAAGPGSGPGKDTAPEAEPEPPATPPPDEHQHPRARARGEDLAEGAAGTTLLGLTRQEVQALPDARYAAFLEGVLLSLRGALAPPA</sequence>
<dbReference type="AlphaFoldDB" id="A0A6B3BPY1"/>
<proteinExistence type="predicted"/>
<evidence type="ECO:0000313" key="2">
    <source>
        <dbReference type="EMBL" id="NEC86415.1"/>
    </source>
</evidence>
<feature type="compositionally biased region" description="Polar residues" evidence="1">
    <location>
        <begin position="1"/>
        <end position="12"/>
    </location>
</feature>
<comment type="caution">
    <text evidence="2">The sequence shown here is derived from an EMBL/GenBank/DDBJ whole genome shotgun (WGS) entry which is preliminary data.</text>
</comment>
<dbReference type="RefSeq" id="WP_164313872.1">
    <property type="nucleotide sequence ID" value="NZ_JAAGLU010000008.1"/>
</dbReference>
<protein>
    <submittedName>
        <fullName evidence="2">Uncharacterized protein</fullName>
    </submittedName>
</protein>
<accession>A0A6B3BPY1</accession>
<organism evidence="2">
    <name type="scientific">Streptomyces sp. SID12501</name>
    <dbReference type="NCBI Taxonomy" id="2706042"/>
    <lineage>
        <taxon>Bacteria</taxon>
        <taxon>Bacillati</taxon>
        <taxon>Actinomycetota</taxon>
        <taxon>Actinomycetes</taxon>
        <taxon>Kitasatosporales</taxon>
        <taxon>Streptomycetaceae</taxon>
        <taxon>Streptomyces</taxon>
    </lineage>
</organism>
<feature type="compositionally biased region" description="Basic and acidic residues" evidence="1">
    <location>
        <begin position="224"/>
        <end position="238"/>
    </location>
</feature>